<dbReference type="GO" id="GO:0052650">
    <property type="term" value="F:all-trans-retinol dehydrogenase (NADP+) activity"/>
    <property type="evidence" value="ECO:0007669"/>
    <property type="project" value="UniProtKB-ARBA"/>
</dbReference>
<accession>A0A0F4GF44</accession>
<feature type="transmembrane region" description="Helical" evidence="13">
    <location>
        <begin position="20"/>
        <end position="41"/>
    </location>
</feature>
<dbReference type="CDD" id="cd05339">
    <property type="entry name" value="17beta-HSDXI-like_SDR_c"/>
    <property type="match status" value="1"/>
</dbReference>
<dbReference type="FunFam" id="3.40.50.720:FF:000131">
    <property type="entry name" value="Short-chain dehydrogenase/reductase 3"/>
    <property type="match status" value="1"/>
</dbReference>
<evidence type="ECO:0000256" key="4">
    <source>
        <dbReference type="ARBA" id="ARBA00022857"/>
    </source>
</evidence>
<evidence type="ECO:0000256" key="13">
    <source>
        <dbReference type="SAM" id="Phobius"/>
    </source>
</evidence>
<name>A0A0F4GF44_9PEZI</name>
<evidence type="ECO:0000256" key="2">
    <source>
        <dbReference type="ARBA" id="ARBA00006484"/>
    </source>
</evidence>
<dbReference type="PRINTS" id="PR00081">
    <property type="entry name" value="GDHRDH"/>
</dbReference>
<dbReference type="EMBL" id="LAFY01000836">
    <property type="protein sequence ID" value="KJX96036.1"/>
    <property type="molecule type" value="Genomic_DNA"/>
</dbReference>
<comment type="similarity">
    <text evidence="2 12">Belongs to the short-chain dehydrogenases/reductases (SDR) family.</text>
</comment>
<keyword evidence="6" id="KW-0560">Oxidoreductase</keyword>
<evidence type="ECO:0000256" key="3">
    <source>
        <dbReference type="ARBA" id="ARBA00022692"/>
    </source>
</evidence>
<evidence type="ECO:0000256" key="9">
    <source>
        <dbReference type="ARBA" id="ARBA00059620"/>
    </source>
</evidence>
<evidence type="ECO:0000313" key="16">
    <source>
        <dbReference type="Proteomes" id="UP000033647"/>
    </source>
</evidence>
<keyword evidence="3 13" id="KW-0812">Transmembrane</keyword>
<dbReference type="PANTHER" id="PTHR24322">
    <property type="entry name" value="PKSB"/>
    <property type="match status" value="1"/>
</dbReference>
<sequence length="359" mass="38910">MPVPAISDKPWHQYLTIDLFAHVLSTSIFHPFVACLIPVCFRSIQAPYDSPQFIASCIFAGLVTLIWMLSVVNKRVAYGLPREVDWTEEVVVITGGANGLGKVIAETYAMRGARVAILDLVQSTGEDESEGDVRFYQCDVGDAEAVEKVAKRIKDDLGPPTILLNNAGIVNGKPLWDLTSKDIERNFSVNLISHFHTIRTFLPGMLASETGGTIVTIASVLGKLGAANLSDYCAAKAGQIAMHTCLRSELSSASAPPGAERVRTILVTPGQLSTQLFAALETPSNFFGPVVEPVELASAIVRMIDAGESGEISMPFYARWIEWNFVLPAAVQRMLRLVSGIDRAMGLAKDDSKKKKKST</sequence>
<dbReference type="SMART" id="SM00822">
    <property type="entry name" value="PKS_KR"/>
    <property type="match status" value="1"/>
</dbReference>
<evidence type="ECO:0000313" key="15">
    <source>
        <dbReference type="EMBL" id="KJX96036.1"/>
    </source>
</evidence>
<dbReference type="AlphaFoldDB" id="A0A0F4GF44"/>
<keyword evidence="8 13" id="KW-0472">Membrane</keyword>
<keyword evidence="4" id="KW-0521">NADP</keyword>
<evidence type="ECO:0000256" key="8">
    <source>
        <dbReference type="ARBA" id="ARBA00023136"/>
    </source>
</evidence>
<evidence type="ECO:0000256" key="10">
    <source>
        <dbReference type="ARBA" id="ARBA00068717"/>
    </source>
</evidence>
<dbReference type="Gene3D" id="3.40.50.720">
    <property type="entry name" value="NAD(P)-binding Rossmann-like Domain"/>
    <property type="match status" value="1"/>
</dbReference>
<evidence type="ECO:0000256" key="6">
    <source>
        <dbReference type="ARBA" id="ARBA00023002"/>
    </source>
</evidence>
<feature type="domain" description="Ketoreductase" evidence="14">
    <location>
        <begin position="89"/>
        <end position="265"/>
    </location>
</feature>
<dbReference type="GO" id="GO:0016020">
    <property type="term" value="C:membrane"/>
    <property type="evidence" value="ECO:0007669"/>
    <property type="project" value="UniProtKB-SubCell"/>
</dbReference>
<dbReference type="InterPro" id="IPR002347">
    <property type="entry name" value="SDR_fam"/>
</dbReference>
<evidence type="ECO:0000256" key="7">
    <source>
        <dbReference type="ARBA" id="ARBA00023098"/>
    </source>
</evidence>
<comment type="caution">
    <text evidence="15">The sequence shown here is derived from an EMBL/GenBank/DDBJ whole genome shotgun (WGS) entry which is preliminary data.</text>
</comment>
<comment type="function">
    <text evidence="9">Catalyzes the reduction of all-trans-retinal to all-trans-retinol in the presence of NADPH.</text>
</comment>
<comment type="subcellular location">
    <subcellularLocation>
        <location evidence="1">Membrane</location>
        <topology evidence="1">Multi-pass membrane protein</topology>
    </subcellularLocation>
</comment>
<dbReference type="PANTHER" id="PTHR24322:SF736">
    <property type="entry name" value="RETINOL DEHYDROGENASE 10"/>
    <property type="match status" value="1"/>
</dbReference>
<dbReference type="OrthoDB" id="5840532at2759"/>
<dbReference type="Pfam" id="PF00106">
    <property type="entry name" value="adh_short"/>
    <property type="match status" value="1"/>
</dbReference>
<keyword evidence="5 13" id="KW-1133">Transmembrane helix</keyword>
<evidence type="ECO:0000256" key="12">
    <source>
        <dbReference type="RuleBase" id="RU000363"/>
    </source>
</evidence>
<evidence type="ECO:0000256" key="1">
    <source>
        <dbReference type="ARBA" id="ARBA00004141"/>
    </source>
</evidence>
<dbReference type="PRINTS" id="PR00080">
    <property type="entry name" value="SDRFAMILY"/>
</dbReference>
<evidence type="ECO:0000256" key="5">
    <source>
        <dbReference type="ARBA" id="ARBA00022989"/>
    </source>
</evidence>
<evidence type="ECO:0000256" key="11">
    <source>
        <dbReference type="ARBA" id="ARBA00082544"/>
    </source>
</evidence>
<dbReference type="STRING" id="1047168.A0A0F4GF44"/>
<gene>
    <name evidence="15" type="ORF">TI39_contig844g00014</name>
</gene>
<protein>
    <recommendedName>
        <fullName evidence="10">Short-chain dehydrogenase/reductase 3</fullName>
    </recommendedName>
    <alternativeName>
        <fullName evidence="11">Retinal short-chain dehydrogenase/reductase 1</fullName>
    </alternativeName>
</protein>
<feature type="transmembrane region" description="Helical" evidence="13">
    <location>
        <begin position="53"/>
        <end position="72"/>
    </location>
</feature>
<dbReference type="SUPFAM" id="SSF51735">
    <property type="entry name" value="NAD(P)-binding Rossmann-fold domains"/>
    <property type="match status" value="1"/>
</dbReference>
<dbReference type="InterPro" id="IPR036291">
    <property type="entry name" value="NAD(P)-bd_dom_sf"/>
</dbReference>
<dbReference type="Proteomes" id="UP000033647">
    <property type="component" value="Unassembled WGS sequence"/>
</dbReference>
<keyword evidence="16" id="KW-1185">Reference proteome</keyword>
<organism evidence="15 16">
    <name type="scientific">Zymoseptoria brevis</name>
    <dbReference type="NCBI Taxonomy" id="1047168"/>
    <lineage>
        <taxon>Eukaryota</taxon>
        <taxon>Fungi</taxon>
        <taxon>Dikarya</taxon>
        <taxon>Ascomycota</taxon>
        <taxon>Pezizomycotina</taxon>
        <taxon>Dothideomycetes</taxon>
        <taxon>Dothideomycetidae</taxon>
        <taxon>Mycosphaerellales</taxon>
        <taxon>Mycosphaerellaceae</taxon>
        <taxon>Zymoseptoria</taxon>
    </lineage>
</organism>
<reference evidence="15 16" key="1">
    <citation type="submission" date="2015-03" db="EMBL/GenBank/DDBJ databases">
        <title>RNA-seq based gene annotation and comparative genomics of four Zymoseptoria species reveal species-specific pathogenicity related genes and transposable element activity.</title>
        <authorList>
            <person name="Grandaubert J."/>
            <person name="Bhattacharyya A."/>
            <person name="Stukenbrock E.H."/>
        </authorList>
    </citation>
    <scope>NUCLEOTIDE SEQUENCE [LARGE SCALE GENOMIC DNA]</scope>
    <source>
        <strain evidence="15 16">Zb18110</strain>
    </source>
</reference>
<dbReference type="InterPro" id="IPR057326">
    <property type="entry name" value="KR_dom"/>
</dbReference>
<keyword evidence="7" id="KW-0443">Lipid metabolism</keyword>
<evidence type="ECO:0000259" key="14">
    <source>
        <dbReference type="SMART" id="SM00822"/>
    </source>
</evidence>
<proteinExistence type="inferred from homology"/>